<sequence>MTCAVFAAVISEVPAMLLTINSSVSSSSSNLLPFQSLFQLPQFQTSNCRQNPRWNPQALQFRVSSSANQTVEVASPPENVGGADCATESGADIVRKFYGGINVQDLSSVEELIREMCTFNLLLMIYPRRIPQQLGDMAFSYGRDSVEPAIKPGDTVLVAIRGVAWLLRQFPQLADRF</sequence>
<protein>
    <submittedName>
        <fullName evidence="1">Nuclear transport factor 2 family protein</fullName>
    </submittedName>
</protein>
<dbReference type="AlphaFoldDB" id="A0A4Y1QVW3"/>
<gene>
    <name evidence="1" type="ORF">Prudu_004626</name>
</gene>
<dbReference type="EMBL" id="AP019297">
    <property type="protein sequence ID" value="BBG95958.1"/>
    <property type="molecule type" value="Genomic_DNA"/>
</dbReference>
<accession>A0A4Y1QVW3</accession>
<dbReference type="PANTHER" id="PTHR33698:SF3">
    <property type="entry name" value="OS09G0266000 PROTEIN"/>
    <property type="match status" value="1"/>
</dbReference>
<proteinExistence type="predicted"/>
<organism evidence="1">
    <name type="scientific">Prunus dulcis</name>
    <name type="common">Almond</name>
    <name type="synonym">Amygdalus dulcis</name>
    <dbReference type="NCBI Taxonomy" id="3755"/>
    <lineage>
        <taxon>Eukaryota</taxon>
        <taxon>Viridiplantae</taxon>
        <taxon>Streptophyta</taxon>
        <taxon>Embryophyta</taxon>
        <taxon>Tracheophyta</taxon>
        <taxon>Spermatophyta</taxon>
        <taxon>Magnoliopsida</taxon>
        <taxon>eudicotyledons</taxon>
        <taxon>Gunneridae</taxon>
        <taxon>Pentapetalae</taxon>
        <taxon>rosids</taxon>
        <taxon>fabids</taxon>
        <taxon>Rosales</taxon>
        <taxon>Rosaceae</taxon>
        <taxon>Amygdaloideae</taxon>
        <taxon>Amygdaleae</taxon>
        <taxon>Prunus</taxon>
    </lineage>
</organism>
<name>A0A4Y1QVW3_PRUDU</name>
<evidence type="ECO:0000313" key="1">
    <source>
        <dbReference type="EMBL" id="BBG95958.1"/>
    </source>
</evidence>
<dbReference type="PANTHER" id="PTHR33698">
    <property type="entry name" value="NUCLEAR TRANSPORT FACTOR 2 (NTF2)-LIKE PROTEIN"/>
    <property type="match status" value="1"/>
</dbReference>
<reference evidence="1" key="1">
    <citation type="journal article" date="2019" name="Science">
        <title>Mutation of a bHLH transcription factor allowed almond domestication.</title>
        <authorList>
            <person name="Sanchez-Perez R."/>
            <person name="Pavan S."/>
            <person name="Mazzeo R."/>
            <person name="Moldovan C."/>
            <person name="Aiese Cigliano R."/>
            <person name="Del Cueto J."/>
            <person name="Ricciardi F."/>
            <person name="Lotti C."/>
            <person name="Ricciardi L."/>
            <person name="Dicenta F."/>
            <person name="Lopez-Marques R.L."/>
            <person name="Lindberg Moller B."/>
        </authorList>
    </citation>
    <scope>NUCLEOTIDE SEQUENCE</scope>
</reference>